<dbReference type="SUPFAM" id="SSF52402">
    <property type="entry name" value="Adenine nucleotide alpha hydrolases-like"/>
    <property type="match status" value="1"/>
</dbReference>
<sequence>MRLLAAMSGGVDSAVAAALAVEAGHDVTGVHLALSPDRQVLRSGARGCCSVEDAHDARRVADELGIPFYVWDLAERFTEDVVDDFVAEYAAGRTPNPCLRCNEKIKFAAVLDRALALGFDAVVTGHHARLADGALRRSVDAAKDQSYVLAVLTADQLAGAVFPLGSMTKETVRALAAERGLAVATKADSHDICFIPDGDTRGFLARRLGAQPGPVVDAATGATVGEHSGAYGFTVGQRRGLGVAVGDSRPRYVLGIEPVSRTVTIGPAELAGVGEVRTAPPTWTGPVPELPLTARVQLRAHGTAVPCEVTAGDGGGLRLVLGTEQRGVAPGQSAVLYAPDAERGDLVLGQGTVLGTA</sequence>
<feature type="region of interest" description="Interaction with tRNA" evidence="10">
    <location>
        <begin position="143"/>
        <end position="145"/>
    </location>
</feature>
<evidence type="ECO:0000256" key="1">
    <source>
        <dbReference type="ARBA" id="ARBA00022490"/>
    </source>
</evidence>
<keyword evidence="5 10" id="KW-0547">Nucleotide-binding</keyword>
<keyword evidence="4 10" id="KW-0819">tRNA processing</keyword>
<evidence type="ECO:0000256" key="9">
    <source>
        <dbReference type="ARBA" id="ARBA00051542"/>
    </source>
</evidence>
<dbReference type="Gene3D" id="2.30.30.280">
    <property type="entry name" value="Adenine nucleotide alpha hydrolases-like domains"/>
    <property type="match status" value="1"/>
</dbReference>
<protein>
    <recommendedName>
        <fullName evidence="10">tRNA-specific 2-thiouridylase MnmA</fullName>
        <ecNumber evidence="10">2.8.1.13</ecNumber>
    </recommendedName>
</protein>
<accession>A0A7K3VXS6</accession>
<keyword evidence="2 10" id="KW-0820">tRNA-binding</keyword>
<evidence type="ECO:0000313" key="13">
    <source>
        <dbReference type="EMBL" id="NEK57451.1"/>
    </source>
</evidence>
<dbReference type="InterPro" id="IPR046885">
    <property type="entry name" value="MnmA-like_C"/>
</dbReference>
<comment type="subcellular location">
    <subcellularLocation>
        <location evidence="10">Cytoplasm</location>
    </subcellularLocation>
</comment>
<dbReference type="GO" id="GO:0005737">
    <property type="term" value="C:cytoplasm"/>
    <property type="evidence" value="ECO:0007669"/>
    <property type="project" value="UniProtKB-SubCell"/>
</dbReference>
<dbReference type="NCBIfam" id="TIGR00420">
    <property type="entry name" value="trmU"/>
    <property type="match status" value="1"/>
</dbReference>
<dbReference type="Pfam" id="PF20259">
    <property type="entry name" value="tRNA_Me_trans_M"/>
    <property type="match status" value="1"/>
</dbReference>
<gene>
    <name evidence="10 13" type="primary">mnmA</name>
    <name evidence="13" type="ORF">GCU56_06130</name>
</gene>
<feature type="domain" description="tRNA-specific 2-thiouridylase MnmA-like C-terminal" evidence="11">
    <location>
        <begin position="276"/>
        <end position="353"/>
    </location>
</feature>
<feature type="site" description="Interaction with tRNA" evidence="10">
    <location>
        <position position="332"/>
    </location>
</feature>
<feature type="binding site" evidence="10">
    <location>
        <position position="32"/>
    </location>
    <ligand>
        <name>ATP</name>
        <dbReference type="ChEBI" id="CHEBI:30616"/>
    </ligand>
</feature>
<dbReference type="PANTHER" id="PTHR11933:SF5">
    <property type="entry name" value="MITOCHONDRIAL TRNA-SPECIFIC 2-THIOURIDYLASE 1"/>
    <property type="match status" value="1"/>
</dbReference>
<feature type="domain" description="tRNA-specific 2-thiouridylase MnmA-like central" evidence="12">
    <location>
        <begin position="202"/>
        <end position="266"/>
    </location>
</feature>
<evidence type="ECO:0000259" key="12">
    <source>
        <dbReference type="Pfam" id="PF20259"/>
    </source>
</evidence>
<keyword evidence="1 10" id="KW-0963">Cytoplasm</keyword>
<organism evidence="13 14">
    <name type="scientific">Geodermatophilus sabuli</name>
    <dbReference type="NCBI Taxonomy" id="1564158"/>
    <lineage>
        <taxon>Bacteria</taxon>
        <taxon>Bacillati</taxon>
        <taxon>Actinomycetota</taxon>
        <taxon>Actinomycetes</taxon>
        <taxon>Geodermatophilales</taxon>
        <taxon>Geodermatophilaceae</taxon>
        <taxon>Geodermatophilus</taxon>
    </lineage>
</organism>
<comment type="similarity">
    <text evidence="10">Belongs to the MnmA/TRMU family.</text>
</comment>
<feature type="binding site" evidence="10">
    <location>
        <begin position="6"/>
        <end position="13"/>
    </location>
    <ligand>
        <name>ATP</name>
        <dbReference type="ChEBI" id="CHEBI:30616"/>
    </ligand>
</feature>
<dbReference type="GO" id="GO:0005524">
    <property type="term" value="F:ATP binding"/>
    <property type="evidence" value="ECO:0007669"/>
    <property type="project" value="UniProtKB-KW"/>
</dbReference>
<evidence type="ECO:0000256" key="6">
    <source>
        <dbReference type="ARBA" id="ARBA00022840"/>
    </source>
</evidence>
<keyword evidence="3 10" id="KW-0808">Transferase</keyword>
<feature type="active site" description="Cysteine persulfide intermediate" evidence="10">
    <location>
        <position position="193"/>
    </location>
</feature>
<dbReference type="Pfam" id="PF03054">
    <property type="entry name" value="tRNA_Me_trans"/>
    <property type="match status" value="1"/>
</dbReference>
<evidence type="ECO:0000256" key="3">
    <source>
        <dbReference type="ARBA" id="ARBA00022679"/>
    </source>
</evidence>
<evidence type="ECO:0000256" key="2">
    <source>
        <dbReference type="ARBA" id="ARBA00022555"/>
    </source>
</evidence>
<dbReference type="GO" id="GO:0002143">
    <property type="term" value="P:tRNA wobble position uridine thiolation"/>
    <property type="evidence" value="ECO:0007669"/>
    <property type="project" value="TreeGrafter"/>
</dbReference>
<evidence type="ECO:0000313" key="14">
    <source>
        <dbReference type="Proteomes" id="UP000470246"/>
    </source>
</evidence>
<evidence type="ECO:0000256" key="7">
    <source>
        <dbReference type="ARBA" id="ARBA00022884"/>
    </source>
</evidence>
<dbReference type="GO" id="GO:0000049">
    <property type="term" value="F:tRNA binding"/>
    <property type="evidence" value="ECO:0007669"/>
    <property type="project" value="UniProtKB-KW"/>
</dbReference>
<name>A0A7K3VXS6_9ACTN</name>
<comment type="caution">
    <text evidence="10">Lacks conserved residue(s) required for the propagation of feature annotation.</text>
</comment>
<keyword evidence="8" id="KW-1015">Disulfide bond</keyword>
<evidence type="ECO:0000256" key="5">
    <source>
        <dbReference type="ARBA" id="ARBA00022741"/>
    </source>
</evidence>
<keyword evidence="14" id="KW-1185">Reference proteome</keyword>
<feature type="site" description="Interaction with tRNA" evidence="10">
    <location>
        <position position="126"/>
    </location>
</feature>
<dbReference type="Proteomes" id="UP000470246">
    <property type="component" value="Unassembled WGS sequence"/>
</dbReference>
<proteinExistence type="inferred from homology"/>
<evidence type="ECO:0000256" key="8">
    <source>
        <dbReference type="ARBA" id="ARBA00023157"/>
    </source>
</evidence>
<dbReference type="InterPro" id="IPR023382">
    <property type="entry name" value="MnmA-like_central_sf"/>
</dbReference>
<dbReference type="CDD" id="cd01998">
    <property type="entry name" value="MnmA_TRMU-like"/>
    <property type="match status" value="1"/>
</dbReference>
<dbReference type="Gene3D" id="2.40.30.10">
    <property type="entry name" value="Translation factors"/>
    <property type="match status" value="1"/>
</dbReference>
<dbReference type="RefSeq" id="WP_163480616.1">
    <property type="nucleotide sequence ID" value="NZ_JAAGWF010000007.1"/>
</dbReference>
<dbReference type="NCBIfam" id="NF001138">
    <property type="entry name" value="PRK00143.1"/>
    <property type="match status" value="1"/>
</dbReference>
<dbReference type="InterPro" id="IPR004506">
    <property type="entry name" value="MnmA-like"/>
</dbReference>
<comment type="caution">
    <text evidence="13">The sequence shown here is derived from an EMBL/GenBank/DDBJ whole genome shotgun (WGS) entry which is preliminary data.</text>
</comment>
<dbReference type="InterPro" id="IPR046884">
    <property type="entry name" value="MnmA-like_central"/>
</dbReference>
<comment type="catalytic activity">
    <reaction evidence="9 10">
        <text>S-sulfanyl-L-cysteinyl-[protein] + uridine(34) in tRNA + AH2 + ATP = 2-thiouridine(34) in tRNA + L-cysteinyl-[protein] + A + AMP + diphosphate + H(+)</text>
        <dbReference type="Rhea" id="RHEA:47032"/>
        <dbReference type="Rhea" id="RHEA-COMP:10131"/>
        <dbReference type="Rhea" id="RHEA-COMP:11726"/>
        <dbReference type="Rhea" id="RHEA-COMP:11727"/>
        <dbReference type="Rhea" id="RHEA-COMP:11728"/>
        <dbReference type="ChEBI" id="CHEBI:13193"/>
        <dbReference type="ChEBI" id="CHEBI:15378"/>
        <dbReference type="ChEBI" id="CHEBI:17499"/>
        <dbReference type="ChEBI" id="CHEBI:29950"/>
        <dbReference type="ChEBI" id="CHEBI:30616"/>
        <dbReference type="ChEBI" id="CHEBI:33019"/>
        <dbReference type="ChEBI" id="CHEBI:61963"/>
        <dbReference type="ChEBI" id="CHEBI:65315"/>
        <dbReference type="ChEBI" id="CHEBI:87170"/>
        <dbReference type="ChEBI" id="CHEBI:456215"/>
        <dbReference type="EC" id="2.8.1.13"/>
    </reaction>
</comment>
<dbReference type="EC" id="2.8.1.13" evidence="10"/>
<dbReference type="EMBL" id="JAAGWF010000007">
    <property type="protein sequence ID" value="NEK57451.1"/>
    <property type="molecule type" value="Genomic_DNA"/>
</dbReference>
<evidence type="ECO:0000259" key="11">
    <source>
        <dbReference type="Pfam" id="PF20258"/>
    </source>
</evidence>
<keyword evidence="6 10" id="KW-0067">ATP-binding</keyword>
<dbReference type="Pfam" id="PF20258">
    <property type="entry name" value="tRNA_Me_trans_C"/>
    <property type="match status" value="1"/>
</dbReference>
<comment type="function">
    <text evidence="10">Catalyzes the 2-thiolation of uridine at the wobble position (U34) of tRNA, leading to the formation of s(2)U34.</text>
</comment>
<dbReference type="Gene3D" id="3.40.50.620">
    <property type="entry name" value="HUPs"/>
    <property type="match status" value="1"/>
</dbReference>
<dbReference type="GO" id="GO:0103016">
    <property type="term" value="F:tRNA-uridine 2-sulfurtransferase activity"/>
    <property type="evidence" value="ECO:0007669"/>
    <property type="project" value="UniProtKB-EC"/>
</dbReference>
<dbReference type="AlphaFoldDB" id="A0A7K3VXS6"/>
<feature type="active site" description="Nucleophile" evidence="10">
    <location>
        <position position="101"/>
    </location>
</feature>
<dbReference type="HAMAP" id="MF_00144">
    <property type="entry name" value="tRNA_thiouridyl_MnmA"/>
    <property type="match status" value="1"/>
</dbReference>
<feature type="binding site" evidence="10">
    <location>
        <position position="125"/>
    </location>
    <ligand>
        <name>ATP</name>
        <dbReference type="ChEBI" id="CHEBI:30616"/>
    </ligand>
</feature>
<reference evidence="13 14" key="1">
    <citation type="submission" date="2020-02" db="EMBL/GenBank/DDBJ databases">
        <title>Geodermatophilus sabuli CPCC 205279 I12A-02694.</title>
        <authorList>
            <person name="Jiang Z."/>
        </authorList>
    </citation>
    <scope>NUCLEOTIDE SEQUENCE [LARGE SCALE GENOMIC DNA]</scope>
    <source>
        <strain evidence="13 14">I12A-02694</strain>
    </source>
</reference>
<evidence type="ECO:0000256" key="4">
    <source>
        <dbReference type="ARBA" id="ARBA00022694"/>
    </source>
</evidence>
<keyword evidence="7 10" id="KW-0694">RNA-binding</keyword>
<dbReference type="InterPro" id="IPR014729">
    <property type="entry name" value="Rossmann-like_a/b/a_fold"/>
</dbReference>
<evidence type="ECO:0000256" key="10">
    <source>
        <dbReference type="HAMAP-Rule" id="MF_00144"/>
    </source>
</evidence>
<dbReference type="FunFam" id="3.40.50.620:FF:000057">
    <property type="entry name" value="tRNA-specific 2-thiouridylase MnmA"/>
    <property type="match status" value="1"/>
</dbReference>
<dbReference type="PANTHER" id="PTHR11933">
    <property type="entry name" value="TRNA 5-METHYLAMINOMETHYL-2-THIOURIDYLATE -METHYLTRANSFERASE"/>
    <property type="match status" value="1"/>
</dbReference>